<protein>
    <submittedName>
        <fullName evidence="7">GTP cyclohydrolase</fullName>
    </submittedName>
</protein>
<evidence type="ECO:0000256" key="2">
    <source>
        <dbReference type="ARBA" id="ARBA00022619"/>
    </source>
</evidence>
<evidence type="ECO:0000256" key="4">
    <source>
        <dbReference type="ARBA" id="ARBA00023211"/>
    </source>
</evidence>
<gene>
    <name evidence="7" type="ORF">DSL64_19735</name>
</gene>
<dbReference type="InterPro" id="IPR036144">
    <property type="entry name" value="RibA-like_sf"/>
</dbReference>
<keyword evidence="5" id="KW-0456">Lyase</keyword>
<dbReference type="EMBL" id="QNUL01000018">
    <property type="protein sequence ID" value="REA58900.1"/>
    <property type="molecule type" value="Genomic_DNA"/>
</dbReference>
<keyword evidence="4" id="KW-0464">Manganese</keyword>
<dbReference type="GO" id="GO:0016787">
    <property type="term" value="F:hydrolase activity"/>
    <property type="evidence" value="ECO:0007669"/>
    <property type="project" value="UniProtKB-KW"/>
</dbReference>
<dbReference type="Proteomes" id="UP000256373">
    <property type="component" value="Unassembled WGS sequence"/>
</dbReference>
<evidence type="ECO:0000313" key="7">
    <source>
        <dbReference type="EMBL" id="REA58900.1"/>
    </source>
</evidence>
<evidence type="ECO:0000256" key="1">
    <source>
        <dbReference type="ARBA" id="ARBA00005104"/>
    </source>
</evidence>
<dbReference type="GO" id="GO:0009231">
    <property type="term" value="P:riboflavin biosynthetic process"/>
    <property type="evidence" value="ECO:0007669"/>
    <property type="project" value="UniProtKB-UniPathway"/>
</dbReference>
<keyword evidence="3" id="KW-0460">Magnesium</keyword>
<proteinExistence type="predicted"/>
<keyword evidence="8" id="KW-1185">Reference proteome</keyword>
<evidence type="ECO:0000256" key="3">
    <source>
        <dbReference type="ARBA" id="ARBA00022842"/>
    </source>
</evidence>
<keyword evidence="7" id="KW-0378">Hydrolase</keyword>
<dbReference type="RefSeq" id="WP_115832652.1">
    <property type="nucleotide sequence ID" value="NZ_QNUL01000018.1"/>
</dbReference>
<evidence type="ECO:0000313" key="8">
    <source>
        <dbReference type="Proteomes" id="UP000256373"/>
    </source>
</evidence>
<dbReference type="PANTHER" id="PTHR21327:SF46">
    <property type="entry name" value="3,4-DIHYDROXY-2-BUTANONE 4-PHOSPHATE SYNTHASE"/>
    <property type="match status" value="1"/>
</dbReference>
<name>A0A3D8Y8D7_9BACT</name>
<dbReference type="UniPathway" id="UPA00275"/>
<feature type="domain" description="GTP cyclohydrolase II" evidence="6">
    <location>
        <begin position="7"/>
        <end position="164"/>
    </location>
</feature>
<evidence type="ECO:0000256" key="5">
    <source>
        <dbReference type="ARBA" id="ARBA00023239"/>
    </source>
</evidence>
<organism evidence="7 8">
    <name type="scientific">Dyadobacter luteus</name>
    <dbReference type="NCBI Taxonomy" id="2259619"/>
    <lineage>
        <taxon>Bacteria</taxon>
        <taxon>Pseudomonadati</taxon>
        <taxon>Bacteroidota</taxon>
        <taxon>Cytophagia</taxon>
        <taxon>Cytophagales</taxon>
        <taxon>Spirosomataceae</taxon>
        <taxon>Dyadobacter</taxon>
    </lineage>
</organism>
<dbReference type="InterPro" id="IPR032677">
    <property type="entry name" value="GTP_cyclohydro_II"/>
</dbReference>
<reference evidence="7 8" key="1">
    <citation type="submission" date="2018-07" db="EMBL/GenBank/DDBJ databases">
        <title>Dyadobacter roseus sp. nov., isolated from rose rhizosphere soil.</title>
        <authorList>
            <person name="Chen L."/>
        </authorList>
    </citation>
    <scope>NUCLEOTIDE SEQUENCE [LARGE SCALE GENOMIC DNA]</scope>
    <source>
        <strain evidence="7 8">RS19</strain>
    </source>
</reference>
<dbReference type="AlphaFoldDB" id="A0A3D8Y8D7"/>
<dbReference type="GO" id="GO:0008686">
    <property type="term" value="F:3,4-dihydroxy-2-butanone-4-phosphate synthase activity"/>
    <property type="evidence" value="ECO:0007669"/>
    <property type="project" value="TreeGrafter"/>
</dbReference>
<dbReference type="PANTHER" id="PTHR21327">
    <property type="entry name" value="GTP CYCLOHYDROLASE II-RELATED"/>
    <property type="match status" value="1"/>
</dbReference>
<evidence type="ECO:0000259" key="6">
    <source>
        <dbReference type="Pfam" id="PF00925"/>
    </source>
</evidence>
<dbReference type="Pfam" id="PF00925">
    <property type="entry name" value="GTP_cyclohydro2"/>
    <property type="match status" value="1"/>
</dbReference>
<comment type="caution">
    <text evidence="7">The sequence shown here is derived from an EMBL/GenBank/DDBJ whole genome shotgun (WGS) entry which is preliminary data.</text>
</comment>
<dbReference type="SUPFAM" id="SSF142695">
    <property type="entry name" value="RibA-like"/>
    <property type="match status" value="1"/>
</dbReference>
<dbReference type="OrthoDB" id="9793111at2"/>
<sequence length="193" mass="21371">MIIKLAEGSLKTLYGEFKEVMYYDGQTESFALVMGNVEGEEDVLCRVHSSCIFGHHFNSIECDCREQMAISQQLIQEQGKGIVIWLDQEGKANGHFALLKSKEFKKAGMTQDDAYEAAGFVKDARDYTKAAEILNDLGVASIRMLTNNIKKTATLTQYGIKVTGVKAIIIDAGDNEELRKSLEEKKGDGYGIS</sequence>
<dbReference type="Gene3D" id="3.40.50.10990">
    <property type="entry name" value="GTP cyclohydrolase II"/>
    <property type="match status" value="1"/>
</dbReference>
<dbReference type="GO" id="GO:0005829">
    <property type="term" value="C:cytosol"/>
    <property type="evidence" value="ECO:0007669"/>
    <property type="project" value="TreeGrafter"/>
</dbReference>
<keyword evidence="2" id="KW-0686">Riboflavin biosynthesis</keyword>
<accession>A0A3D8Y8D7</accession>
<comment type="pathway">
    <text evidence="1">Cofactor biosynthesis; riboflavin biosynthesis.</text>
</comment>